<name>A0ABW6AJM7_9BACT</name>
<dbReference type="RefSeq" id="WP_381501230.1">
    <property type="nucleotide sequence ID" value="NZ_JBHUOM010000004.1"/>
</dbReference>
<feature type="domain" description="Tn3 transposase DDE" evidence="1">
    <location>
        <begin position="2"/>
        <end position="49"/>
    </location>
</feature>
<dbReference type="Proteomes" id="UP001597512">
    <property type="component" value="Unassembled WGS sequence"/>
</dbReference>
<proteinExistence type="predicted"/>
<keyword evidence="3" id="KW-1185">Reference proteome</keyword>
<sequence>MTNAITCWNVLRITQQLNEVIGQEREDLLAAIPHTAPLSWKHINFQGEYDFSEGGLRCPNVSLFCRSAFVETVE</sequence>
<dbReference type="InterPro" id="IPR002513">
    <property type="entry name" value="Tn3_Tnp_DDE_dom"/>
</dbReference>
<evidence type="ECO:0000259" key="1">
    <source>
        <dbReference type="Pfam" id="PF01526"/>
    </source>
</evidence>
<dbReference type="EMBL" id="JBHUOM010000004">
    <property type="protein sequence ID" value="MFD2934707.1"/>
    <property type="molecule type" value="Genomic_DNA"/>
</dbReference>
<evidence type="ECO:0000313" key="2">
    <source>
        <dbReference type="EMBL" id="MFD2934707.1"/>
    </source>
</evidence>
<accession>A0ABW6AJM7</accession>
<organism evidence="2 3">
    <name type="scientific">Spirosoma flavum</name>
    <dbReference type="NCBI Taxonomy" id="2048557"/>
    <lineage>
        <taxon>Bacteria</taxon>
        <taxon>Pseudomonadati</taxon>
        <taxon>Bacteroidota</taxon>
        <taxon>Cytophagia</taxon>
        <taxon>Cytophagales</taxon>
        <taxon>Cytophagaceae</taxon>
        <taxon>Spirosoma</taxon>
    </lineage>
</organism>
<evidence type="ECO:0000313" key="3">
    <source>
        <dbReference type="Proteomes" id="UP001597512"/>
    </source>
</evidence>
<dbReference type="Pfam" id="PF01526">
    <property type="entry name" value="DDE_Tnp_Tn3"/>
    <property type="match status" value="1"/>
</dbReference>
<protein>
    <submittedName>
        <fullName evidence="2">Tn3 family transposase</fullName>
    </submittedName>
</protein>
<gene>
    <name evidence="2" type="ORF">ACFS25_13005</name>
</gene>
<reference evidence="3" key="1">
    <citation type="journal article" date="2019" name="Int. J. Syst. Evol. Microbiol.">
        <title>The Global Catalogue of Microorganisms (GCM) 10K type strain sequencing project: providing services to taxonomists for standard genome sequencing and annotation.</title>
        <authorList>
            <consortium name="The Broad Institute Genomics Platform"/>
            <consortium name="The Broad Institute Genome Sequencing Center for Infectious Disease"/>
            <person name="Wu L."/>
            <person name="Ma J."/>
        </authorList>
    </citation>
    <scope>NUCLEOTIDE SEQUENCE [LARGE SCALE GENOMIC DNA]</scope>
    <source>
        <strain evidence="3">KCTC 52490</strain>
    </source>
</reference>
<comment type="caution">
    <text evidence="2">The sequence shown here is derived from an EMBL/GenBank/DDBJ whole genome shotgun (WGS) entry which is preliminary data.</text>
</comment>